<dbReference type="GO" id="GO:0005524">
    <property type="term" value="F:ATP binding"/>
    <property type="evidence" value="ECO:0007669"/>
    <property type="project" value="UniProtKB-KW"/>
</dbReference>
<evidence type="ECO:0000259" key="6">
    <source>
        <dbReference type="PROSITE" id="PS50893"/>
    </source>
</evidence>
<keyword evidence="4" id="KW-0547">Nucleotide-binding</keyword>
<evidence type="ECO:0000256" key="2">
    <source>
        <dbReference type="ARBA" id="ARBA00022448"/>
    </source>
</evidence>
<dbReference type="GO" id="GO:0016887">
    <property type="term" value="F:ATP hydrolysis activity"/>
    <property type="evidence" value="ECO:0007669"/>
    <property type="project" value="InterPro"/>
</dbReference>
<dbReference type="InterPro" id="IPR003593">
    <property type="entry name" value="AAA+_ATPase"/>
</dbReference>
<evidence type="ECO:0000256" key="4">
    <source>
        <dbReference type="ARBA" id="ARBA00022741"/>
    </source>
</evidence>
<comment type="caution">
    <text evidence="7">The sequence shown here is derived from an EMBL/GenBank/DDBJ whole genome shotgun (WGS) entry which is preliminary data.</text>
</comment>
<dbReference type="NCBIfam" id="TIGR03864">
    <property type="entry name" value="PQQ_ABC_ATP"/>
    <property type="match status" value="1"/>
</dbReference>
<evidence type="ECO:0000313" key="8">
    <source>
        <dbReference type="Proteomes" id="UP000320516"/>
    </source>
</evidence>
<comment type="similarity">
    <text evidence="1">Belongs to the ABC transporter superfamily.</text>
</comment>
<keyword evidence="2" id="KW-0813">Transport</keyword>
<dbReference type="PANTHER" id="PTHR42711:SF5">
    <property type="entry name" value="ABC TRANSPORTER ATP-BINDING PROTEIN NATA"/>
    <property type="match status" value="1"/>
</dbReference>
<dbReference type="InterPro" id="IPR017871">
    <property type="entry name" value="ABC_transporter-like_CS"/>
</dbReference>
<protein>
    <submittedName>
        <fullName evidence="7">ABC-2 type transport system ATP-binding protein</fullName>
    </submittedName>
</protein>
<dbReference type="AlphaFoldDB" id="A0A560JLX0"/>
<name>A0A560JLX0_9PROT</name>
<dbReference type="PANTHER" id="PTHR42711">
    <property type="entry name" value="ABC TRANSPORTER ATP-BINDING PROTEIN"/>
    <property type="match status" value="1"/>
</dbReference>
<evidence type="ECO:0000256" key="1">
    <source>
        <dbReference type="ARBA" id="ARBA00005417"/>
    </source>
</evidence>
<dbReference type="InterPro" id="IPR050763">
    <property type="entry name" value="ABC_transporter_ATP-binding"/>
</dbReference>
<evidence type="ECO:0000256" key="3">
    <source>
        <dbReference type="ARBA" id="ARBA00022458"/>
    </source>
</evidence>
<dbReference type="Gene3D" id="3.40.50.300">
    <property type="entry name" value="P-loop containing nucleotide triphosphate hydrolases"/>
    <property type="match status" value="1"/>
</dbReference>
<dbReference type="SMART" id="SM00382">
    <property type="entry name" value="AAA"/>
    <property type="match status" value="1"/>
</dbReference>
<dbReference type="Pfam" id="PF00005">
    <property type="entry name" value="ABC_tran"/>
    <property type="match status" value="1"/>
</dbReference>
<proteinExistence type="inferred from homology"/>
<dbReference type="PROSITE" id="PS00211">
    <property type="entry name" value="ABC_TRANSPORTER_1"/>
    <property type="match status" value="1"/>
</dbReference>
<dbReference type="PROSITE" id="PS50893">
    <property type="entry name" value="ABC_TRANSPORTER_2"/>
    <property type="match status" value="1"/>
</dbReference>
<dbReference type="RefSeq" id="WP_145612080.1">
    <property type="nucleotide sequence ID" value="NZ_JARPAF010000003.1"/>
</dbReference>
<feature type="domain" description="ABC transporter" evidence="6">
    <location>
        <begin position="12"/>
        <end position="242"/>
    </location>
</feature>
<evidence type="ECO:0000313" key="7">
    <source>
        <dbReference type="EMBL" id="TWB71957.1"/>
    </source>
</evidence>
<accession>A0A560JLX0</accession>
<dbReference type="EMBL" id="VITV01000006">
    <property type="protein sequence ID" value="TWB71957.1"/>
    <property type="molecule type" value="Genomic_DNA"/>
</dbReference>
<keyword evidence="3" id="KW-0536">Nodulation</keyword>
<organism evidence="7 8">
    <name type="scientific">Nitrospirillum amazonense</name>
    <dbReference type="NCBI Taxonomy" id="28077"/>
    <lineage>
        <taxon>Bacteria</taxon>
        <taxon>Pseudomonadati</taxon>
        <taxon>Pseudomonadota</taxon>
        <taxon>Alphaproteobacteria</taxon>
        <taxon>Rhodospirillales</taxon>
        <taxon>Azospirillaceae</taxon>
        <taxon>Nitrospirillum</taxon>
    </lineage>
</organism>
<dbReference type="SUPFAM" id="SSF52540">
    <property type="entry name" value="P-loop containing nucleoside triphosphate hydrolases"/>
    <property type="match status" value="1"/>
</dbReference>
<reference evidence="7 8" key="1">
    <citation type="submission" date="2019-06" db="EMBL/GenBank/DDBJ databases">
        <title>Genomic Encyclopedia of Type Strains, Phase IV (KMG-V): Genome sequencing to study the core and pangenomes of soil and plant-associated prokaryotes.</title>
        <authorList>
            <person name="Whitman W."/>
        </authorList>
    </citation>
    <scope>NUCLEOTIDE SEQUENCE [LARGE SCALE GENOMIC DNA]</scope>
    <source>
        <strain evidence="7 8">BR 12005</strain>
    </source>
</reference>
<dbReference type="Proteomes" id="UP000320516">
    <property type="component" value="Unassembled WGS sequence"/>
</dbReference>
<dbReference type="InterPro" id="IPR022467">
    <property type="entry name" value="ABC_transprt_ATP-bd_su_PQQ"/>
</dbReference>
<sequence length="261" mass="28623">MTPAPQVTTAALDVSGLSHAFGPRQVLRDVGFSLAPGDFTVLLGLNGAGKTTLFALITRLYHSRQGRIAVFGHDIRRQPSAALAAMGVVFQQPTLDLDLTVRQNLAYHASLHGLAGSRARIRIEEELERVGLADRRDTRVRQLSGGQRRRVELARALVHDPALLLLDEPTVGLDIESRRFLIDHVRHLCRSRDMAVLWATHLIDEADDTAKVIVLHQGQVLDQGPVPQVTARAGVPTLRAAFDTLTRQHQGTPQHQEGAAR</sequence>
<dbReference type="InterPro" id="IPR027417">
    <property type="entry name" value="P-loop_NTPase"/>
</dbReference>
<evidence type="ECO:0000256" key="5">
    <source>
        <dbReference type="ARBA" id="ARBA00022840"/>
    </source>
</evidence>
<keyword evidence="5 7" id="KW-0067">ATP-binding</keyword>
<gene>
    <name evidence="7" type="ORF">FBZ87_106201</name>
</gene>
<dbReference type="InterPro" id="IPR003439">
    <property type="entry name" value="ABC_transporter-like_ATP-bd"/>
</dbReference>